<protein>
    <recommendedName>
        <fullName evidence="3">CAAX prenyl protease 2/Lysostaphin resistance protein A-like domain-containing protein</fullName>
    </recommendedName>
</protein>
<dbReference type="GO" id="GO:0004175">
    <property type="term" value="F:endopeptidase activity"/>
    <property type="evidence" value="ECO:0007669"/>
    <property type="project" value="UniProtKB-ARBA"/>
</dbReference>
<gene>
    <name evidence="4" type="ORF">FM121_13435</name>
</gene>
<evidence type="ECO:0000256" key="2">
    <source>
        <dbReference type="SAM" id="Phobius"/>
    </source>
</evidence>
<comment type="similarity">
    <text evidence="1">Belongs to the UPF0177 family.</text>
</comment>
<keyword evidence="2" id="KW-0812">Transmembrane</keyword>
<keyword evidence="2" id="KW-1133">Transmembrane helix</keyword>
<evidence type="ECO:0000259" key="3">
    <source>
        <dbReference type="Pfam" id="PF02517"/>
    </source>
</evidence>
<evidence type="ECO:0000256" key="1">
    <source>
        <dbReference type="ARBA" id="ARBA00009067"/>
    </source>
</evidence>
<reference evidence="5" key="1">
    <citation type="submission" date="2017-02" db="EMBL/GenBank/DDBJ databases">
        <authorList>
            <person name="Dridi B."/>
        </authorList>
    </citation>
    <scope>NUCLEOTIDE SEQUENCE [LARGE SCALE GENOMIC DNA]</scope>
    <source>
        <strain evidence="5">bH819</strain>
    </source>
</reference>
<dbReference type="InterPro" id="IPR003675">
    <property type="entry name" value="Rce1/LyrA-like_dom"/>
</dbReference>
<sequence length="146" mass="17039">MIKELNDNKRKIVLSLLGIILVNVVFSFFRANNEPVEEVLTFSFTLTGYLLSAFFSPFFEETLMRGIFQNYLMKKKWLNNLWISIVLSSVFALLHLDLFFLPYFITGLILSNLFIKTNGSLLSNIVVHSLYNNFVFIIFFLIKYLS</sequence>
<dbReference type="RefSeq" id="WP_179203888.1">
    <property type="nucleotide sequence ID" value="NZ_FWFD01000019.1"/>
</dbReference>
<dbReference type="EMBL" id="FWFD01000019">
    <property type="protein sequence ID" value="SLM87095.1"/>
    <property type="molecule type" value="Genomic_DNA"/>
</dbReference>
<accession>A0A1X6WS35</accession>
<dbReference type="AlphaFoldDB" id="A0A1X6WS35"/>
<feature type="domain" description="CAAX prenyl protease 2/Lysostaphin resistance protein A-like" evidence="3">
    <location>
        <begin position="46"/>
        <end position="132"/>
    </location>
</feature>
<dbReference type="Pfam" id="PF02517">
    <property type="entry name" value="Rce1-like"/>
    <property type="match status" value="1"/>
</dbReference>
<evidence type="ECO:0000313" key="4">
    <source>
        <dbReference type="EMBL" id="SLM87095.1"/>
    </source>
</evidence>
<proteinExistence type="inferred from homology"/>
<name>A0A1X6WS35_9ENTE</name>
<dbReference type="GO" id="GO:0080120">
    <property type="term" value="P:CAAX-box protein maturation"/>
    <property type="evidence" value="ECO:0007669"/>
    <property type="project" value="UniProtKB-ARBA"/>
</dbReference>
<dbReference type="PANTHER" id="PTHR36435">
    <property type="entry name" value="SLR1288 PROTEIN"/>
    <property type="match status" value="1"/>
</dbReference>
<dbReference type="Proteomes" id="UP000195918">
    <property type="component" value="Unassembled WGS sequence"/>
</dbReference>
<evidence type="ECO:0000313" key="5">
    <source>
        <dbReference type="Proteomes" id="UP000195918"/>
    </source>
</evidence>
<feature type="transmembrane region" description="Helical" evidence="2">
    <location>
        <begin position="125"/>
        <end position="145"/>
    </location>
</feature>
<dbReference type="InterPro" id="IPR052710">
    <property type="entry name" value="CAAX_protease"/>
</dbReference>
<feature type="transmembrane region" description="Helical" evidence="2">
    <location>
        <begin position="80"/>
        <end position="105"/>
    </location>
</feature>
<dbReference type="PANTHER" id="PTHR36435:SF1">
    <property type="entry name" value="CAAX AMINO TERMINAL PROTEASE FAMILY PROTEIN"/>
    <property type="match status" value="1"/>
</dbReference>
<feature type="transmembrane region" description="Helical" evidence="2">
    <location>
        <begin position="41"/>
        <end position="59"/>
    </location>
</feature>
<organism evidence="4 5">
    <name type="scientific">Vagococcus fluvialis bH819</name>
    <dbReference type="NCBI Taxonomy" id="1255619"/>
    <lineage>
        <taxon>Bacteria</taxon>
        <taxon>Bacillati</taxon>
        <taxon>Bacillota</taxon>
        <taxon>Bacilli</taxon>
        <taxon>Lactobacillales</taxon>
        <taxon>Enterococcaceae</taxon>
        <taxon>Vagococcus</taxon>
    </lineage>
</organism>
<keyword evidence="2" id="KW-0472">Membrane</keyword>
<keyword evidence="5" id="KW-1185">Reference proteome</keyword>
<feature type="transmembrane region" description="Helical" evidence="2">
    <location>
        <begin position="12"/>
        <end position="29"/>
    </location>
</feature>